<dbReference type="InterPro" id="IPR027417">
    <property type="entry name" value="P-loop_NTPase"/>
</dbReference>
<dbReference type="SUPFAM" id="SSF56436">
    <property type="entry name" value="C-type lectin-like"/>
    <property type="match status" value="1"/>
</dbReference>
<dbReference type="Pfam" id="PF07728">
    <property type="entry name" value="AAA_5"/>
    <property type="match status" value="1"/>
</dbReference>
<dbReference type="InterPro" id="IPR005532">
    <property type="entry name" value="SUMF_dom"/>
</dbReference>
<evidence type="ECO:0000256" key="1">
    <source>
        <dbReference type="SAM" id="MobiDB-lite"/>
    </source>
</evidence>
<dbReference type="RefSeq" id="WP_096571473.1">
    <property type="nucleotide sequence ID" value="NZ_JAQMTI010000017.1"/>
</dbReference>
<comment type="caution">
    <text evidence="3">The sequence shown here is derived from an EMBL/GenBank/DDBJ whole genome shotgun (WGS) entry which is preliminary data.</text>
</comment>
<dbReference type="InterPro" id="IPR003593">
    <property type="entry name" value="AAA+_ATPase"/>
</dbReference>
<dbReference type="Gene3D" id="3.40.50.300">
    <property type="entry name" value="P-loop containing nucleotide triphosphate hydrolases"/>
    <property type="match status" value="1"/>
</dbReference>
<evidence type="ECO:0000313" key="4">
    <source>
        <dbReference type="Proteomes" id="UP001211711"/>
    </source>
</evidence>
<dbReference type="InterPro" id="IPR051043">
    <property type="entry name" value="Sulfatase_Mod_Factor_Kinase"/>
</dbReference>
<dbReference type="Gene3D" id="3.90.1580.10">
    <property type="entry name" value="paralog of FGE (formylglycine-generating enzyme)"/>
    <property type="match status" value="1"/>
</dbReference>
<dbReference type="SUPFAM" id="SSF52540">
    <property type="entry name" value="P-loop containing nucleoside triphosphate hydrolases"/>
    <property type="match status" value="1"/>
</dbReference>
<protein>
    <submittedName>
        <fullName evidence="3">SUMF1/EgtB/PvdO family nonheme iron enzyme</fullName>
    </submittedName>
</protein>
<dbReference type="PANTHER" id="PTHR23150:SF35">
    <property type="entry name" value="BLL6746 PROTEIN"/>
    <property type="match status" value="1"/>
</dbReference>
<keyword evidence="4" id="KW-1185">Reference proteome</keyword>
<feature type="domain" description="AAA+ ATPase" evidence="2">
    <location>
        <begin position="65"/>
        <end position="279"/>
    </location>
</feature>
<dbReference type="InterPro" id="IPR042095">
    <property type="entry name" value="SUMF_sf"/>
</dbReference>
<dbReference type="CDD" id="cd00009">
    <property type="entry name" value="AAA"/>
    <property type="match status" value="1"/>
</dbReference>
<dbReference type="Pfam" id="PF03781">
    <property type="entry name" value="FGE-sulfatase"/>
    <property type="match status" value="1"/>
</dbReference>
<proteinExistence type="predicted"/>
<dbReference type="EMBL" id="JAQMTI010000017">
    <property type="protein sequence ID" value="MDB9439953.1"/>
    <property type="molecule type" value="Genomic_DNA"/>
</dbReference>
<dbReference type="SMART" id="SM00382">
    <property type="entry name" value="AAA"/>
    <property type="match status" value="1"/>
</dbReference>
<organism evidence="3 4">
    <name type="scientific">Sphaerospermopsis kisseleviana CS-549</name>
    <dbReference type="NCBI Taxonomy" id="3021783"/>
    <lineage>
        <taxon>Bacteria</taxon>
        <taxon>Bacillati</taxon>
        <taxon>Cyanobacteriota</taxon>
        <taxon>Cyanophyceae</taxon>
        <taxon>Nostocales</taxon>
        <taxon>Aphanizomenonaceae</taxon>
        <taxon>Sphaerospermopsis</taxon>
        <taxon>Sphaerospermopsis kisseleviana</taxon>
    </lineage>
</organism>
<feature type="region of interest" description="Disordered" evidence="1">
    <location>
        <begin position="21"/>
        <end position="44"/>
    </location>
</feature>
<accession>A0ABT4ZKN2</accession>
<dbReference type="InterPro" id="IPR011704">
    <property type="entry name" value="ATPase_dyneun-rel_AAA"/>
</dbReference>
<reference evidence="3 4" key="1">
    <citation type="submission" date="2023-01" db="EMBL/GenBank/DDBJ databases">
        <title>Genomes from the Australian National Cyanobacteria Reference Collection.</title>
        <authorList>
            <person name="Willis A."/>
            <person name="Lee E.M.F."/>
        </authorList>
    </citation>
    <scope>NUCLEOTIDE SEQUENCE [LARGE SCALE GENOMIC DNA]</scope>
    <source>
        <strain evidence="3 4">CS-549</strain>
    </source>
</reference>
<dbReference type="InterPro" id="IPR016187">
    <property type="entry name" value="CTDL_fold"/>
</dbReference>
<dbReference type="Proteomes" id="UP001211711">
    <property type="component" value="Unassembled WGS sequence"/>
</dbReference>
<name>A0ABT4ZKN2_9CYAN</name>
<gene>
    <name evidence="3" type="ORF">PN497_00950</name>
</gene>
<sequence length="415" mass="47120">MTNDWQIFKGNNEVNQKWIKEGSKLPAPPSWRDFNNSESDPKKRRAETFQARPEEVELVNAALYLRRPLLVTGKPGTGKTSLAYAVAYELGLGEVLHWPITTRTTLKDGLYNYDAIGRLQDAKEKDNVDKLGKYLNLGLLDEAIQHLQDVKDKKSKDNLADIGKYINLGSLGTALLPSDKPRVLLIDEIDKSDIDLPNDLLHIFEEGEFEIPELRRIADKLDQVEVQTADKDGKATIKQGRVRCTSFPFVILTSNGERDFPPPFLRRCIRLDIQEPNQEELERIVKAHLQLDDKLSKEANYDGNYTYCNGVKGVYRGETTEVGSFQVANEFGLYDMHGNVWEWCEDDWHNNYENAPADGSAWISGESNNNKKVLRGGSWLYFPDYCRSARRFSYVAGFDGNDLGFRVVCGAAWTL</sequence>
<evidence type="ECO:0000259" key="2">
    <source>
        <dbReference type="SMART" id="SM00382"/>
    </source>
</evidence>
<evidence type="ECO:0000313" key="3">
    <source>
        <dbReference type="EMBL" id="MDB9439953.1"/>
    </source>
</evidence>
<dbReference type="PANTHER" id="PTHR23150">
    <property type="entry name" value="SULFATASE MODIFYING FACTOR 1, 2"/>
    <property type="match status" value="1"/>
</dbReference>